<dbReference type="EMBL" id="LXQA010123091">
    <property type="protein sequence ID" value="MCI21060.1"/>
    <property type="molecule type" value="Genomic_DNA"/>
</dbReference>
<sequence length="45" mass="5060">MEGIDHKLCANLWGLDDFEFASKDANGRAGGILMMWDKKAFSLQK</sequence>
<dbReference type="Proteomes" id="UP000265520">
    <property type="component" value="Unassembled WGS sequence"/>
</dbReference>
<evidence type="ECO:0008006" key="3">
    <source>
        <dbReference type="Google" id="ProtNLM"/>
    </source>
</evidence>
<keyword evidence="2" id="KW-1185">Reference proteome</keyword>
<evidence type="ECO:0000313" key="1">
    <source>
        <dbReference type="EMBL" id="MCI21060.1"/>
    </source>
</evidence>
<evidence type="ECO:0000313" key="2">
    <source>
        <dbReference type="Proteomes" id="UP000265520"/>
    </source>
</evidence>
<organism evidence="1 2">
    <name type="scientific">Trifolium medium</name>
    <dbReference type="NCBI Taxonomy" id="97028"/>
    <lineage>
        <taxon>Eukaryota</taxon>
        <taxon>Viridiplantae</taxon>
        <taxon>Streptophyta</taxon>
        <taxon>Embryophyta</taxon>
        <taxon>Tracheophyta</taxon>
        <taxon>Spermatophyta</taxon>
        <taxon>Magnoliopsida</taxon>
        <taxon>eudicotyledons</taxon>
        <taxon>Gunneridae</taxon>
        <taxon>Pentapetalae</taxon>
        <taxon>rosids</taxon>
        <taxon>fabids</taxon>
        <taxon>Fabales</taxon>
        <taxon>Fabaceae</taxon>
        <taxon>Papilionoideae</taxon>
        <taxon>50 kb inversion clade</taxon>
        <taxon>NPAAA clade</taxon>
        <taxon>Hologalegina</taxon>
        <taxon>IRL clade</taxon>
        <taxon>Trifolieae</taxon>
        <taxon>Trifolium</taxon>
    </lineage>
</organism>
<dbReference type="AlphaFoldDB" id="A0A392QBF7"/>
<name>A0A392QBF7_9FABA</name>
<reference evidence="1 2" key="1">
    <citation type="journal article" date="2018" name="Front. Plant Sci.">
        <title>Red Clover (Trifolium pratense) and Zigzag Clover (T. medium) - A Picture of Genomic Similarities and Differences.</title>
        <authorList>
            <person name="Dluhosova J."/>
            <person name="Istvanek J."/>
            <person name="Nedelnik J."/>
            <person name="Repkova J."/>
        </authorList>
    </citation>
    <scope>NUCLEOTIDE SEQUENCE [LARGE SCALE GENOMIC DNA]</scope>
    <source>
        <strain evidence="2">cv. 10/8</strain>
        <tissue evidence="1">Leaf</tissue>
    </source>
</reference>
<feature type="non-terminal residue" evidence="1">
    <location>
        <position position="45"/>
    </location>
</feature>
<proteinExistence type="predicted"/>
<protein>
    <recommendedName>
        <fullName evidence="3">Endonuclease/exonuclease/phosphatase family protein</fullName>
    </recommendedName>
</protein>
<accession>A0A392QBF7</accession>
<comment type="caution">
    <text evidence="1">The sequence shown here is derived from an EMBL/GenBank/DDBJ whole genome shotgun (WGS) entry which is preliminary data.</text>
</comment>